<dbReference type="RefSeq" id="WP_029721949.1">
    <property type="nucleotide sequence ID" value="NZ_JAJUIW010000006.1"/>
</dbReference>
<gene>
    <name evidence="1" type="ORF">GU90_07670</name>
</gene>
<sequence length="69" mass="7593">MISHADTWTDHEGNTHERVPGAREFTLCGLNAGESNPVIFARPCGLCVAERLRRDEESPDVESELVAVT</sequence>
<evidence type="ECO:0000313" key="1">
    <source>
        <dbReference type="EMBL" id="KEI45064.1"/>
    </source>
</evidence>
<dbReference type="AlphaFoldDB" id="A0A073BBC5"/>
<dbReference type="OrthoDB" id="3695147at2"/>
<protein>
    <submittedName>
        <fullName evidence="1">Uncharacterized protein</fullName>
    </submittedName>
</protein>
<name>A0A073BBC5_9PSEU</name>
<proteinExistence type="predicted"/>
<keyword evidence="2" id="KW-1185">Reference proteome</keyword>
<organism evidence="1 2">
    <name type="scientific">Saccharopolyspora rectivirgula</name>
    <dbReference type="NCBI Taxonomy" id="28042"/>
    <lineage>
        <taxon>Bacteria</taxon>
        <taxon>Bacillati</taxon>
        <taxon>Actinomycetota</taxon>
        <taxon>Actinomycetes</taxon>
        <taxon>Pseudonocardiales</taxon>
        <taxon>Pseudonocardiaceae</taxon>
        <taxon>Saccharopolyspora</taxon>
    </lineage>
</organism>
<dbReference type="Proteomes" id="UP000031419">
    <property type="component" value="Unassembled WGS sequence"/>
</dbReference>
<dbReference type="STRING" id="28042.GU90_07670"/>
<evidence type="ECO:0000313" key="2">
    <source>
        <dbReference type="Proteomes" id="UP000031419"/>
    </source>
</evidence>
<accession>A0A073BBC5</accession>
<comment type="caution">
    <text evidence="1">The sequence shown here is derived from an EMBL/GenBank/DDBJ whole genome shotgun (WGS) entry which is preliminary data.</text>
</comment>
<dbReference type="EMBL" id="JNVU01000017">
    <property type="protein sequence ID" value="KEI45064.1"/>
    <property type="molecule type" value="Genomic_DNA"/>
</dbReference>
<reference evidence="1 2" key="1">
    <citation type="submission" date="2014-06" db="EMBL/GenBank/DDBJ databases">
        <title>Saccharopolyspora rectivirgula DSM-43113 Genome sequencing.</title>
        <authorList>
            <person name="Barrera C."/>
            <person name="Millon L."/>
            <person name="Rognon B."/>
            <person name="Zaugg C."/>
            <person name="Monod M."/>
        </authorList>
    </citation>
    <scope>NUCLEOTIDE SEQUENCE [LARGE SCALE GENOMIC DNA]</scope>
    <source>
        <strain evidence="1 2">DSM 43113</strain>
    </source>
</reference>